<accession>A0AB38YJ71</accession>
<feature type="signal peptide" evidence="2">
    <location>
        <begin position="1"/>
        <end position="21"/>
    </location>
</feature>
<feature type="region of interest" description="Disordered" evidence="1">
    <location>
        <begin position="28"/>
        <end position="47"/>
    </location>
</feature>
<dbReference type="EMBL" id="CP101717">
    <property type="protein sequence ID" value="WLD59411.1"/>
    <property type="molecule type" value="Genomic_DNA"/>
</dbReference>
<reference evidence="3" key="1">
    <citation type="submission" date="2022-07" db="EMBL/GenBank/DDBJ databases">
        <title>Complete genome sequence of Salinispirillum sp. LH10-3-1 capable of multiple carbohydrate inversion isolated from a soda lake.</title>
        <authorList>
            <person name="Liu J."/>
            <person name="Zhai Y."/>
            <person name="Zhang H."/>
            <person name="Yang H."/>
            <person name="Qu J."/>
            <person name="Li J."/>
        </authorList>
    </citation>
    <scope>NUCLEOTIDE SEQUENCE</scope>
    <source>
        <strain evidence="3">LH 10-3-1</strain>
    </source>
</reference>
<proteinExistence type="predicted"/>
<sequence length="1585" mass="170624">MNFRPHTTLKYLLLAALSTLAACNLDNEQGASAPSAPEDTAVSTSGWQGREQGVIVEGMDDNEPVGRFLFGGGVDFGPDNWRFRIEAFHPDGIEEVYLRIGKIDSLGAHPEVPLCTAGCGLDGSTTIRGWVSGISPWEYDVADGEGQYFAELHIVGIEELEPNSDALADASFSWAPATLAIDESSTFLGDGALAISWSDLGQNTYYTLTINNPDDENISTIHRLNSNAYAFDPATHPNPDFAPDYTSFPALRVSVEAVNASGVIAQSDVMTLEYTGGDTDPLDPSDPDFGGGDTNDASSLCLFMPAVLYADQADNLTWDVDPWSSLGDSTISINGWSGALSASLSGTELSFSAPEPGLYGELDFTVSDSENNDLSYGPYSLEIKPAYSTDAVTAASSDTFEHYLSRADAFGRQWLIGDDPVNTSRLVLIRLTEQGVADGTFGTAGRKEIDLRGFTSFPTAMDVDNTRIIAVTAKPLGADWLIGGYVELYDANSIIVGHSAFLMRVDSNGDPVTEFADNGLWYFEESGLHLEVGAILVNGPDEILVALNTLDWASGTLRSEQTRILKLDKWAEAPDFDLGVLIDLNSALNLRVRAIAPVPKNSESFVLAGLGWNGTASLISSARVIFNGSEWAFDGDYSASTYTHYSTTTSIPTVTDSLITPQGYLWLTGKQDTDDPNSQLTFAVALSLTGVASESAILQNMGFGITQPIGLMQGTDEDVLLTVANSPFGSYELTSYVFNNPLDLNNPLNFNLDMGSGNYETDVRGAVAPGNRILMSYRLSSAQSVRRVARYLPYALDNNQGLEEPECGVVALRESNQTQDDMYPPLALQSSFRVNTDDYVVLSDESASPRLRLARLIDGKRWDLSGSEALTNSLMAGSSSGAYDVVYHPESNALLASVFSNFLFDDDGLGSNYTSGVVSLNLSDGQVTPLFGTAEIADFIVLMPDGTGNTPISLYANSASELIIRSELEQFVENESLSGSLRFAHVDNDGYLWLVLSKLDGDSTFVQIQRRNPISHPTDPLAVAWDETLPLPASLTDNELPLGFTLDDENRGLLLSSDSPDGPLIVRRILSNTGAVDGSFATGGTFAVNEDWFNTLPSRSGRMAQGLVVDGMGRAYFPAAFFNGDDNINAVFRLTDEGILDNGFGVGGRVELPSLGFNAIGSFAGVKLGTLDEIQALWEIGGRYEIVQLTPEGHVDRFFGNGGMVRIGSWPDEIAMQLGTDASGRMFPLMRQQDFSEVSSVYWGLRATGARIQDFGNLTIDPLRDLGSVNLSGIEASGLQPTGQNTLILSASEYSFDVGEFSQLYEHDLALPGEDGNPTVLSAPWPGPADAEFDVSLHTPFVDDAALLGGYFYSATTNDSSYFIARINRRGEFLSLPFGPESPDIVFVFNEPGSYYDLMQLQYDGSGVIYALVDEFDDLTGTSSPAVLRFNAENPEGEPFYSHASGDGTAITVDNEGRLIVAISEPLGPLAAEANLIRLDAMGEVDSSWTFTTTGDNTPERIWRLLPVGDALFIGGANSNGEPFISRINSTGSTTHQWSGSQLVTTDAGFVVDFSLDPRGHLNVLQSAFKDGQWQTVISRIPAAY</sequence>
<evidence type="ECO:0000256" key="2">
    <source>
        <dbReference type="SAM" id="SignalP"/>
    </source>
</evidence>
<organism evidence="3">
    <name type="scientific">Salinispirillum sp. LH 10-3-1</name>
    <dbReference type="NCBI Taxonomy" id="2952525"/>
    <lineage>
        <taxon>Bacteria</taxon>
        <taxon>Pseudomonadati</taxon>
        <taxon>Pseudomonadota</taxon>
        <taxon>Gammaproteobacteria</taxon>
        <taxon>Oceanospirillales</taxon>
        <taxon>Saccharospirillaceae</taxon>
        <taxon>Salinispirillum</taxon>
    </lineage>
</organism>
<keyword evidence="2" id="KW-0732">Signal</keyword>
<name>A0AB38YJ71_9GAMM</name>
<dbReference type="PROSITE" id="PS51257">
    <property type="entry name" value="PROKAR_LIPOPROTEIN"/>
    <property type="match status" value="1"/>
</dbReference>
<gene>
    <name evidence="3" type="ORF">NFC81_06435</name>
</gene>
<evidence type="ECO:0000313" key="3">
    <source>
        <dbReference type="EMBL" id="WLD59411.1"/>
    </source>
</evidence>
<feature type="chain" id="PRO_5044327564" evidence="2">
    <location>
        <begin position="22"/>
        <end position="1585"/>
    </location>
</feature>
<evidence type="ECO:0000256" key="1">
    <source>
        <dbReference type="SAM" id="MobiDB-lite"/>
    </source>
</evidence>
<protein>
    <submittedName>
        <fullName evidence="3">Uncharacterized protein</fullName>
    </submittedName>
</protein>
<dbReference type="RefSeq" id="WP_304996703.1">
    <property type="nucleotide sequence ID" value="NZ_CP101717.1"/>
</dbReference>